<keyword evidence="2" id="KW-0472">Membrane</keyword>
<feature type="compositionally biased region" description="Low complexity" evidence="1">
    <location>
        <begin position="68"/>
        <end position="81"/>
    </location>
</feature>
<evidence type="ECO:0008006" key="5">
    <source>
        <dbReference type="Google" id="ProtNLM"/>
    </source>
</evidence>
<protein>
    <recommendedName>
        <fullName evidence="5">Spore coat protein SP96</fullName>
    </recommendedName>
</protein>
<feature type="compositionally biased region" description="Polar residues" evidence="1">
    <location>
        <begin position="18"/>
        <end position="31"/>
    </location>
</feature>
<evidence type="ECO:0000256" key="2">
    <source>
        <dbReference type="SAM" id="Phobius"/>
    </source>
</evidence>
<accession>A0A9D0ZYZ9</accession>
<keyword evidence="2" id="KW-1133">Transmembrane helix</keyword>
<feature type="transmembrane region" description="Helical" evidence="2">
    <location>
        <begin position="121"/>
        <end position="141"/>
    </location>
</feature>
<feature type="transmembrane region" description="Helical" evidence="2">
    <location>
        <begin position="161"/>
        <end position="193"/>
    </location>
</feature>
<dbReference type="EMBL" id="DVGB01000030">
    <property type="protein sequence ID" value="HIR01104.1"/>
    <property type="molecule type" value="Genomic_DNA"/>
</dbReference>
<organism evidence="3 4">
    <name type="scientific">Candidatus Aveggerthella stercoripullorum</name>
    <dbReference type="NCBI Taxonomy" id="2840688"/>
    <lineage>
        <taxon>Bacteria</taxon>
        <taxon>Bacillati</taxon>
        <taxon>Actinomycetota</taxon>
        <taxon>Coriobacteriia</taxon>
        <taxon>Eggerthellales</taxon>
        <taxon>Eggerthellaceae</taxon>
        <taxon>Eggerthellaceae incertae sedis</taxon>
        <taxon>Candidatus Aveggerthella</taxon>
    </lineage>
</organism>
<reference evidence="3" key="2">
    <citation type="journal article" date="2021" name="PeerJ">
        <title>Extensive microbial diversity within the chicken gut microbiome revealed by metagenomics and culture.</title>
        <authorList>
            <person name="Gilroy R."/>
            <person name="Ravi A."/>
            <person name="Getino M."/>
            <person name="Pursley I."/>
            <person name="Horton D.L."/>
            <person name="Alikhan N.F."/>
            <person name="Baker D."/>
            <person name="Gharbi K."/>
            <person name="Hall N."/>
            <person name="Watson M."/>
            <person name="Adriaenssens E.M."/>
            <person name="Foster-Nyarko E."/>
            <person name="Jarju S."/>
            <person name="Secka A."/>
            <person name="Antonio M."/>
            <person name="Oren A."/>
            <person name="Chaudhuri R.R."/>
            <person name="La Ragione R."/>
            <person name="Hildebrand F."/>
            <person name="Pallen M.J."/>
        </authorList>
    </citation>
    <scope>NUCLEOTIDE SEQUENCE</scope>
    <source>
        <strain evidence="3">ChiGjej1B1-2707</strain>
    </source>
</reference>
<reference evidence="3" key="1">
    <citation type="submission" date="2020-10" db="EMBL/GenBank/DDBJ databases">
        <authorList>
            <person name="Gilroy R."/>
        </authorList>
    </citation>
    <scope>NUCLEOTIDE SEQUENCE</scope>
    <source>
        <strain evidence="3">ChiGjej1B1-2707</strain>
    </source>
</reference>
<gene>
    <name evidence="3" type="ORF">IAA69_02400</name>
</gene>
<proteinExistence type="predicted"/>
<feature type="region of interest" description="Disordered" evidence="1">
    <location>
        <begin position="1"/>
        <end position="105"/>
    </location>
</feature>
<sequence>MAENNQPTFPTEPVANDSAATASTPAPNYGQSHAPVGSVQGEARPNDASAVPGASGFVPGATASHFDTTGAQPGAQATAHAESASGYAPVPPTMPPQGAPYGQPCAPFQPPVPELTGGMKFGYFALGFLGNLLGILVSWLINADKHPAIRNAAIKWSAIGFAATFVIGIVVAVALVGMIGAFVAAIGAGAYTADPSLSYYGMF</sequence>
<evidence type="ECO:0000256" key="1">
    <source>
        <dbReference type="SAM" id="MobiDB-lite"/>
    </source>
</evidence>
<dbReference type="AlphaFoldDB" id="A0A9D0ZYZ9"/>
<comment type="caution">
    <text evidence="3">The sequence shown here is derived from an EMBL/GenBank/DDBJ whole genome shotgun (WGS) entry which is preliminary data.</text>
</comment>
<dbReference type="Proteomes" id="UP000824261">
    <property type="component" value="Unassembled WGS sequence"/>
</dbReference>
<feature type="compositionally biased region" description="Pro residues" evidence="1">
    <location>
        <begin position="89"/>
        <end position="98"/>
    </location>
</feature>
<evidence type="ECO:0000313" key="4">
    <source>
        <dbReference type="Proteomes" id="UP000824261"/>
    </source>
</evidence>
<evidence type="ECO:0000313" key="3">
    <source>
        <dbReference type="EMBL" id="HIR01104.1"/>
    </source>
</evidence>
<name>A0A9D0ZYZ9_9ACTN</name>
<keyword evidence="2" id="KW-0812">Transmembrane</keyword>